<dbReference type="EMBL" id="GBXM01088667">
    <property type="protein sequence ID" value="JAH19910.1"/>
    <property type="molecule type" value="Transcribed_RNA"/>
</dbReference>
<accession>A0A0E9S8H4</accession>
<organism evidence="1">
    <name type="scientific">Anguilla anguilla</name>
    <name type="common">European freshwater eel</name>
    <name type="synonym">Muraena anguilla</name>
    <dbReference type="NCBI Taxonomy" id="7936"/>
    <lineage>
        <taxon>Eukaryota</taxon>
        <taxon>Metazoa</taxon>
        <taxon>Chordata</taxon>
        <taxon>Craniata</taxon>
        <taxon>Vertebrata</taxon>
        <taxon>Euteleostomi</taxon>
        <taxon>Actinopterygii</taxon>
        <taxon>Neopterygii</taxon>
        <taxon>Teleostei</taxon>
        <taxon>Anguilliformes</taxon>
        <taxon>Anguillidae</taxon>
        <taxon>Anguilla</taxon>
    </lineage>
</organism>
<evidence type="ECO:0000313" key="1">
    <source>
        <dbReference type="EMBL" id="JAH37566.1"/>
    </source>
</evidence>
<reference evidence="1" key="1">
    <citation type="submission" date="2014-11" db="EMBL/GenBank/DDBJ databases">
        <authorList>
            <person name="Amaro Gonzalez C."/>
        </authorList>
    </citation>
    <scope>NUCLEOTIDE SEQUENCE</scope>
</reference>
<name>A0A0E9S8H4_ANGAN</name>
<proteinExistence type="predicted"/>
<dbReference type="AlphaFoldDB" id="A0A0E9S8H4"/>
<protein>
    <submittedName>
        <fullName evidence="1">Uncharacterized protein</fullName>
    </submittedName>
</protein>
<reference evidence="1" key="2">
    <citation type="journal article" date="2015" name="Fish Shellfish Immunol.">
        <title>Early steps in the European eel (Anguilla anguilla)-Vibrio vulnificus interaction in the gills: Role of the RtxA13 toxin.</title>
        <authorList>
            <person name="Callol A."/>
            <person name="Pajuelo D."/>
            <person name="Ebbesson L."/>
            <person name="Teles M."/>
            <person name="MacKenzie S."/>
            <person name="Amaro C."/>
        </authorList>
    </citation>
    <scope>NUCLEOTIDE SEQUENCE</scope>
</reference>
<sequence>MLSKSARAGYLRNQYGAHRFTAPDPAE</sequence>
<dbReference type="EMBL" id="GBXM01071011">
    <property type="protein sequence ID" value="JAH37566.1"/>
    <property type="molecule type" value="Transcribed_RNA"/>
</dbReference>